<dbReference type="Gene3D" id="3.40.50.12280">
    <property type="match status" value="1"/>
</dbReference>
<dbReference type="Gene3D" id="1.20.1610.10">
    <property type="entry name" value="alpha-1,2-mannosidases domains"/>
    <property type="match status" value="1"/>
</dbReference>
<dbReference type="FunFam" id="3.30.2080.10:FF:000001">
    <property type="entry name" value="Alpha-1,2-mannosidase subfamily"/>
    <property type="match status" value="1"/>
</dbReference>
<dbReference type="InterPro" id="IPR041371">
    <property type="entry name" value="GH92_N"/>
</dbReference>
<dbReference type="InterPro" id="IPR006137">
    <property type="entry name" value="NADH_UbQ_OxRdtase-like_20kDa"/>
</dbReference>
<dbReference type="FunFam" id="3.40.50.12280:FF:000001">
    <property type="entry name" value="NADH-quinone oxidoreductase subunit B 2"/>
    <property type="match status" value="1"/>
</dbReference>
<dbReference type="GO" id="GO:0005975">
    <property type="term" value="P:carbohydrate metabolic process"/>
    <property type="evidence" value="ECO:0007669"/>
    <property type="project" value="InterPro"/>
</dbReference>
<dbReference type="GO" id="GO:0000224">
    <property type="term" value="F:peptide-N4-(N-acetyl-beta-glucosaminyl)asparagine amidase activity"/>
    <property type="evidence" value="ECO:0007669"/>
    <property type="project" value="TreeGrafter"/>
</dbReference>
<evidence type="ECO:0000313" key="9">
    <source>
        <dbReference type="Proteomes" id="UP000309340"/>
    </source>
</evidence>
<keyword evidence="2 3" id="KW-0520">NAD</keyword>
<dbReference type="HAMAP" id="MF_01356">
    <property type="entry name" value="NDH1_NuoB"/>
    <property type="match status" value="1"/>
</dbReference>
<dbReference type="InterPro" id="IPR006138">
    <property type="entry name" value="NADH_UQ_OxRdtase_20Kd_su"/>
</dbReference>
<evidence type="ECO:0000256" key="2">
    <source>
        <dbReference type="ARBA" id="ARBA00023027"/>
    </source>
</evidence>
<dbReference type="FunFam" id="2.70.98.10:FF:000010">
    <property type="entry name" value="Alpha-1,2-mannosidase family protein"/>
    <property type="match status" value="1"/>
</dbReference>
<accession>A0A4U0XRE4</accession>
<comment type="caution">
    <text evidence="8">The sequence shown here is derived from an EMBL/GenBank/DDBJ whole genome shotgun (WGS) entry which is preliminary data.</text>
</comment>
<dbReference type="GO" id="GO:0006516">
    <property type="term" value="P:glycoprotein catabolic process"/>
    <property type="evidence" value="ECO:0007669"/>
    <property type="project" value="TreeGrafter"/>
</dbReference>
<dbReference type="NCBIfam" id="TIGR01180">
    <property type="entry name" value="aman2_put"/>
    <property type="match status" value="1"/>
</dbReference>
<dbReference type="PANTHER" id="PTHR12143:SF42">
    <property type="entry name" value="PUTATIVE SUBFAMILY (AFU_ORTHOLOGUE AFUA_6G13760)-RELATED"/>
    <property type="match status" value="1"/>
</dbReference>
<dbReference type="InterPro" id="IPR008928">
    <property type="entry name" value="6-hairpin_glycosidase_sf"/>
</dbReference>
<dbReference type="NCBIfam" id="NF005012">
    <property type="entry name" value="PRK06411.1"/>
    <property type="match status" value="1"/>
</dbReference>
<dbReference type="FunFam" id="1.20.1610.10:FF:000002">
    <property type="entry name" value="Alpha-1,2-mannosidase family protein"/>
    <property type="match status" value="1"/>
</dbReference>
<evidence type="ECO:0000313" key="8">
    <source>
        <dbReference type="EMBL" id="TKA78178.1"/>
    </source>
</evidence>
<dbReference type="GO" id="GO:0008137">
    <property type="term" value="F:NADH dehydrogenase (ubiquinone) activity"/>
    <property type="evidence" value="ECO:0007669"/>
    <property type="project" value="InterPro"/>
</dbReference>
<dbReference type="GO" id="GO:0030246">
    <property type="term" value="F:carbohydrate binding"/>
    <property type="evidence" value="ECO:0007669"/>
    <property type="project" value="InterPro"/>
</dbReference>
<keyword evidence="9" id="KW-1185">Reference proteome</keyword>
<dbReference type="InterPro" id="IPR012939">
    <property type="entry name" value="Glyco_hydro_92"/>
</dbReference>
<dbReference type="SUPFAM" id="SSF56770">
    <property type="entry name" value="HydA/Nqo6-like"/>
    <property type="match status" value="1"/>
</dbReference>
<keyword evidence="3" id="KW-0411">Iron-sulfur</keyword>
<organism evidence="8 9">
    <name type="scientific">Friedmanniomyces simplex</name>
    <dbReference type="NCBI Taxonomy" id="329884"/>
    <lineage>
        <taxon>Eukaryota</taxon>
        <taxon>Fungi</taxon>
        <taxon>Dikarya</taxon>
        <taxon>Ascomycota</taxon>
        <taxon>Pezizomycotina</taxon>
        <taxon>Dothideomycetes</taxon>
        <taxon>Dothideomycetidae</taxon>
        <taxon>Mycosphaerellales</taxon>
        <taxon>Teratosphaeriaceae</taxon>
        <taxon>Friedmanniomyces</taxon>
    </lineage>
</organism>
<evidence type="ECO:0000256" key="3">
    <source>
        <dbReference type="RuleBase" id="RU004464"/>
    </source>
</evidence>
<dbReference type="SUPFAM" id="SSF48208">
    <property type="entry name" value="Six-hairpin glycosidases"/>
    <property type="match status" value="1"/>
</dbReference>
<keyword evidence="3" id="KW-0408">Iron</keyword>
<evidence type="ECO:0000256" key="4">
    <source>
        <dbReference type="SAM" id="MobiDB-lite"/>
    </source>
</evidence>
<dbReference type="GO" id="GO:0051539">
    <property type="term" value="F:4 iron, 4 sulfur cluster binding"/>
    <property type="evidence" value="ECO:0007669"/>
    <property type="project" value="UniProtKB-KW"/>
</dbReference>
<feature type="region of interest" description="Disordered" evidence="4">
    <location>
        <begin position="1016"/>
        <end position="1038"/>
    </location>
</feature>
<evidence type="ECO:0000259" key="5">
    <source>
        <dbReference type="Pfam" id="PF01058"/>
    </source>
</evidence>
<evidence type="ECO:0000256" key="1">
    <source>
        <dbReference type="ARBA" id="ARBA00009173"/>
    </source>
</evidence>
<dbReference type="STRING" id="329884.A0A4U0XRE4"/>
<dbReference type="GO" id="GO:0005829">
    <property type="term" value="C:cytosol"/>
    <property type="evidence" value="ECO:0007669"/>
    <property type="project" value="TreeGrafter"/>
</dbReference>
<dbReference type="GO" id="GO:0046872">
    <property type="term" value="F:metal ion binding"/>
    <property type="evidence" value="ECO:0007669"/>
    <property type="project" value="UniProtKB-KW"/>
</dbReference>
<dbReference type="InterPro" id="IPR050883">
    <property type="entry name" value="PNGase"/>
</dbReference>
<dbReference type="GO" id="GO:0005634">
    <property type="term" value="C:nucleus"/>
    <property type="evidence" value="ECO:0007669"/>
    <property type="project" value="TreeGrafter"/>
</dbReference>
<sequence length="1038" mass="113858">MFATTRHATALALRAKPATAIMPFRAMNAAFISSTSSKPAEPMMQRPGLVKGNPGTPPPMKSGMPTQVPLPSQEGTKGVMQYALTTLDSIANWARQGSLWPMTFGLACCAIEMMHLSTPRYDQDRMGIIFRASPRQSDVMIVAGTLTNKMAPALRQVYDQMPEPRWVISMGSCANGGGYYHYSYSVTRGCDRIVPVDIYVPGCPPTSEALMFGIFQLQKKMRHTKITRMWQRPAVQCFKTMHHYWLPSLLSITPVVLAQSGSNILGFVDPLIGTVNGGHVFPGATLPFAMAKAVADVNGEDQGGFASDSSNITGFSHMHDSGTGGSPSLGNFPIFPQAGCPDDVLDNCVFPKDTRAVPRINGSVEAHPGYFAVSLATNIHAEMTTTNHTALYRFTFPETPVESNATLSPLILADLSDLPNSRINGSISVDNSTGRISGSGTFSPSFGIGSYTLHFCADFSGAAIRDTGVFMNDRAGSEPKNLTVVQDGVNVSPDILPAGAWTRFHAPSNSSNQILARVGVSFISVDQACSNADTEIPGFDFDAVHTAAQQAWTDTLGVIEVTPGGVNTSLQTIFWSGVYRSALSPQDYTGENPLWNSTEPYYDSYYCIWDSFRSIHSLITIIDPVSQVRMMRSLVDIYRHEGWLPDCRMSLCKGFTQGGSNADVILTDTYLKIKSIADGLDWNTTYAALRTDAEDEPKDWAVEGRGGLTSWKDLHYIPTDDYDPYGVGPFTRSISRTVEYAYDDFCIAELAQALGNAADAQKYFERSDYWHNMYNPNQNSSINGTDTGFTGFLQPRYLNGTFGVQDPIFCSPLLNFTSCYLSPEGHETYEGSAWMYTFFVPHDQASLIATLGGPSEYVRRLDYLHESGLLYIGDEQAFQPVYLYHYAGRPAKSAERAHFYVPSQLNDTLVGIPGNDDSGAMGSFLALTMLGFFPNPGQNVYLIIPPFFESWSITNKVTGKVATVRNIHFDAAYQNIYIQSATLDGKAYTNNWISHSFFLEGGVLELTLGRNESAWGTREEDLPPSLSTGGNMTRHYKW</sequence>
<proteinExistence type="inferred from homology"/>
<keyword evidence="3" id="KW-0479">Metal-binding</keyword>
<dbReference type="GO" id="GO:0048038">
    <property type="term" value="F:quinone binding"/>
    <property type="evidence" value="ECO:0007669"/>
    <property type="project" value="InterPro"/>
</dbReference>
<protein>
    <recommendedName>
        <fullName evidence="10">Glycoside hydrolase family 92 protein</fullName>
    </recommendedName>
</protein>
<dbReference type="EMBL" id="NAJQ01000119">
    <property type="protein sequence ID" value="TKA78178.1"/>
    <property type="molecule type" value="Genomic_DNA"/>
</dbReference>
<evidence type="ECO:0000259" key="6">
    <source>
        <dbReference type="Pfam" id="PF07971"/>
    </source>
</evidence>
<reference evidence="8 9" key="1">
    <citation type="submission" date="2017-03" db="EMBL/GenBank/DDBJ databases">
        <title>Genomes of endolithic fungi from Antarctica.</title>
        <authorList>
            <person name="Coleine C."/>
            <person name="Masonjones S."/>
            <person name="Stajich J.E."/>
        </authorList>
    </citation>
    <scope>NUCLEOTIDE SEQUENCE [LARGE SCALE GENOMIC DNA]</scope>
    <source>
        <strain evidence="8 9">CCFEE 5184</strain>
    </source>
</reference>
<dbReference type="Pfam" id="PF07971">
    <property type="entry name" value="Glyco_hydro_92"/>
    <property type="match status" value="1"/>
</dbReference>
<dbReference type="FunFam" id="1.20.1050.60:FF:000002">
    <property type="entry name" value="Glycosyl hydrolase family 92"/>
    <property type="match status" value="1"/>
</dbReference>
<dbReference type="Pfam" id="PF01058">
    <property type="entry name" value="Oxidored_q6"/>
    <property type="match status" value="1"/>
</dbReference>
<dbReference type="AlphaFoldDB" id="A0A4U0XRE4"/>
<dbReference type="Gene3D" id="3.30.2080.10">
    <property type="entry name" value="GH92 mannosidase domain"/>
    <property type="match status" value="1"/>
</dbReference>
<evidence type="ECO:0008006" key="10">
    <source>
        <dbReference type="Google" id="ProtNLM"/>
    </source>
</evidence>
<gene>
    <name evidence="8" type="ORF">B0A55_03901</name>
</gene>
<dbReference type="PANTHER" id="PTHR12143">
    <property type="entry name" value="PEPTIDE N-GLYCANASE PNGASE -RELATED"/>
    <property type="match status" value="1"/>
</dbReference>
<dbReference type="OrthoDB" id="449263at2759"/>
<dbReference type="InterPro" id="IPR005887">
    <property type="entry name" value="GH92_a_mannosidase_put"/>
</dbReference>
<comment type="similarity">
    <text evidence="1 3">Belongs to the complex I 20 kDa subunit family.</text>
</comment>
<dbReference type="PROSITE" id="PS01150">
    <property type="entry name" value="COMPLEX1_20K"/>
    <property type="match status" value="1"/>
</dbReference>
<evidence type="ECO:0000259" key="7">
    <source>
        <dbReference type="Pfam" id="PF17678"/>
    </source>
</evidence>
<dbReference type="Gene3D" id="1.20.1050.60">
    <property type="entry name" value="alpha-1,2-mannosidase"/>
    <property type="match status" value="1"/>
</dbReference>
<feature type="domain" description="Glycosyl hydrolase family 92 N-terminal" evidence="7">
    <location>
        <begin position="267"/>
        <end position="521"/>
    </location>
</feature>
<dbReference type="Gene3D" id="2.70.98.10">
    <property type="match status" value="1"/>
</dbReference>
<dbReference type="Proteomes" id="UP000309340">
    <property type="component" value="Unassembled WGS sequence"/>
</dbReference>
<dbReference type="Pfam" id="PF17678">
    <property type="entry name" value="Glyco_hydro_92N"/>
    <property type="match status" value="1"/>
</dbReference>
<feature type="domain" description="NADH:ubiquinone oxidoreductase-like 20kDa subunit" evidence="5">
    <location>
        <begin position="108"/>
        <end position="215"/>
    </location>
</feature>
<keyword evidence="3" id="KW-0004">4Fe-4S</keyword>
<name>A0A4U0XRE4_9PEZI</name>
<dbReference type="InterPro" id="IPR014718">
    <property type="entry name" value="GH-type_carb-bd"/>
</dbReference>
<dbReference type="NCBIfam" id="TIGR01957">
    <property type="entry name" value="nuoB_fam"/>
    <property type="match status" value="1"/>
</dbReference>
<feature type="domain" description="Glycosyl hydrolase family 92" evidence="6">
    <location>
        <begin position="527"/>
        <end position="1009"/>
    </location>
</feature>